<feature type="compositionally biased region" description="Basic and acidic residues" evidence="1">
    <location>
        <begin position="47"/>
        <end position="62"/>
    </location>
</feature>
<feature type="region of interest" description="Disordered" evidence="1">
    <location>
        <begin position="47"/>
        <end position="74"/>
    </location>
</feature>
<evidence type="ECO:0000256" key="1">
    <source>
        <dbReference type="SAM" id="MobiDB-lite"/>
    </source>
</evidence>
<geneLocation type="mitochondrion" evidence="2"/>
<keyword evidence="2" id="KW-0496">Mitochondrion</keyword>
<organism evidence="2">
    <name type="scientific">Monomastix sp. (strain OKE-1)</name>
    <dbReference type="NCBI Taxonomy" id="141716"/>
    <lineage>
        <taxon>Eukaryota</taxon>
        <taxon>Viridiplantae</taxon>
        <taxon>Chlorophyta</taxon>
        <taxon>Mamiellophyceae</taxon>
        <taxon>Monomastigales</taxon>
        <taxon>Monomastigaceae</taxon>
        <taxon>Monomastix</taxon>
    </lineage>
</organism>
<dbReference type="GeneID" id="17622549"/>
<dbReference type="AlphaFoldDB" id="U5YES4"/>
<dbReference type="RefSeq" id="YP_008802559.1">
    <property type="nucleotide sequence ID" value="NC_022797.1"/>
</dbReference>
<gene>
    <name evidence="2" type="primary">orf103</name>
</gene>
<proteinExistence type="predicted"/>
<accession>U5YES4</accession>
<dbReference type="EMBL" id="KF060939">
    <property type="protein sequence ID" value="AGZ90212.1"/>
    <property type="molecule type" value="Genomic_DNA"/>
</dbReference>
<name>U5YES4_MONSK</name>
<reference evidence="2" key="1">
    <citation type="journal article" date="2013" name="Genome Biol. Evol.">
        <title>Tracing the evolution of streptophyte algae and their mitochondrial genome.</title>
        <authorList>
            <person name="Turmel M."/>
            <person name="Otis C."/>
            <person name="Lemieux C."/>
        </authorList>
    </citation>
    <scope>NUCLEOTIDE SEQUENCE</scope>
</reference>
<evidence type="ECO:0000313" key="2">
    <source>
        <dbReference type="EMBL" id="AGZ90212.1"/>
    </source>
</evidence>
<protein>
    <submittedName>
        <fullName evidence="2">Uncharacterized protein</fullName>
    </submittedName>
</protein>
<sequence>MLIHEYQTIERSHILCGFLRTGSHTHFPSFRELCVYCSCDSLFLQGPEERSPGRRSQSERPQQRSSAPHEQCSWGAGSKISCLELCFARGQKENSTEKNCLSL</sequence>